<feature type="compositionally biased region" description="Low complexity" evidence="1">
    <location>
        <begin position="357"/>
        <end position="366"/>
    </location>
</feature>
<dbReference type="EMBL" id="JAGPYM010000037">
    <property type="protein sequence ID" value="KAH6874770.1"/>
    <property type="molecule type" value="Genomic_DNA"/>
</dbReference>
<evidence type="ECO:0000313" key="2">
    <source>
        <dbReference type="EMBL" id="KAH6874770.1"/>
    </source>
</evidence>
<protein>
    <submittedName>
        <fullName evidence="2">Uncharacterized protein</fullName>
    </submittedName>
</protein>
<feature type="compositionally biased region" description="Polar residues" evidence="1">
    <location>
        <begin position="60"/>
        <end position="69"/>
    </location>
</feature>
<sequence>MGLPLFVAPVESDLPSKAADKTTTSPSRSNIRRHGRAASRERRAALRRHMSIRDRLSNPPLRTTGSSAPNRLMDPMLDEAYEESRLQRARPFREVLREMARSDDRNRERFEEQLHSLFTGTPLRERSAGDNDVEDPVASIGLSTDPLPAYARSRLAATSDSRQSGADSRPRSRRWMPPLTHHPGQWGLPTTTDGTSQPRRSAPARILPSFSTLVGGAERLGETERNRDVNGLGDRERSLSPEVWDTLLSTLTPDPQPPSAGSSFASTVASQNAGASSGSALTTPELAGAAATDQACESGCENSDTEDADLTAPTSNRRRREEDRLEEGRRVRVRVPDYNLDRTIDGPLDGPADGPFSRRGAFSSEASSRRSARTRFLPEANQRERDEAMRETIRSRSLNITQVVGPRRLRQPRQTRSGWVGHLFVGNSDDEQGAEPRSLNREDSTMSGNATSQEEEDWEGMQRIVSSLVRREDIPDEWWAEVGLSRTLPQDGTD</sequence>
<reference evidence="2 3" key="1">
    <citation type="journal article" date="2021" name="Nat. Commun.">
        <title>Genetic determinants of endophytism in the Arabidopsis root mycobiome.</title>
        <authorList>
            <person name="Mesny F."/>
            <person name="Miyauchi S."/>
            <person name="Thiergart T."/>
            <person name="Pickel B."/>
            <person name="Atanasova L."/>
            <person name="Karlsson M."/>
            <person name="Huettel B."/>
            <person name="Barry K.W."/>
            <person name="Haridas S."/>
            <person name="Chen C."/>
            <person name="Bauer D."/>
            <person name="Andreopoulos W."/>
            <person name="Pangilinan J."/>
            <person name="LaButti K."/>
            <person name="Riley R."/>
            <person name="Lipzen A."/>
            <person name="Clum A."/>
            <person name="Drula E."/>
            <person name="Henrissat B."/>
            <person name="Kohler A."/>
            <person name="Grigoriev I.V."/>
            <person name="Martin F.M."/>
            <person name="Hacquard S."/>
        </authorList>
    </citation>
    <scope>NUCLEOTIDE SEQUENCE [LARGE SCALE GENOMIC DNA]</scope>
    <source>
        <strain evidence="2 3">MPI-CAGE-CH-0241</strain>
    </source>
</reference>
<feature type="region of interest" description="Disordered" evidence="1">
    <location>
        <begin position="118"/>
        <end position="268"/>
    </location>
</feature>
<dbReference type="Proteomes" id="UP000777438">
    <property type="component" value="Unassembled WGS sequence"/>
</dbReference>
<feature type="region of interest" description="Disordered" evidence="1">
    <location>
        <begin position="297"/>
        <end position="326"/>
    </location>
</feature>
<feature type="region of interest" description="Disordered" evidence="1">
    <location>
        <begin position="1"/>
        <end position="72"/>
    </location>
</feature>
<feature type="compositionally biased region" description="Basic and acidic residues" evidence="1">
    <location>
        <begin position="219"/>
        <end position="239"/>
    </location>
</feature>
<keyword evidence="3" id="KW-1185">Reference proteome</keyword>
<organism evidence="2 3">
    <name type="scientific">Thelonectria olida</name>
    <dbReference type="NCBI Taxonomy" id="1576542"/>
    <lineage>
        <taxon>Eukaryota</taxon>
        <taxon>Fungi</taxon>
        <taxon>Dikarya</taxon>
        <taxon>Ascomycota</taxon>
        <taxon>Pezizomycotina</taxon>
        <taxon>Sordariomycetes</taxon>
        <taxon>Hypocreomycetidae</taxon>
        <taxon>Hypocreales</taxon>
        <taxon>Nectriaceae</taxon>
        <taxon>Thelonectria</taxon>
    </lineage>
</organism>
<feature type="compositionally biased region" description="Polar residues" evidence="1">
    <location>
        <begin position="247"/>
        <end position="268"/>
    </location>
</feature>
<dbReference type="OrthoDB" id="3946700at2759"/>
<feature type="region of interest" description="Disordered" evidence="1">
    <location>
        <begin position="340"/>
        <end position="387"/>
    </location>
</feature>
<dbReference type="AlphaFoldDB" id="A0A9P8VSE4"/>
<comment type="caution">
    <text evidence="2">The sequence shown here is derived from an EMBL/GenBank/DDBJ whole genome shotgun (WGS) entry which is preliminary data.</text>
</comment>
<feature type="compositionally biased region" description="Polar residues" evidence="1">
    <location>
        <begin position="188"/>
        <end position="199"/>
    </location>
</feature>
<feature type="region of interest" description="Disordered" evidence="1">
    <location>
        <begin position="420"/>
        <end position="459"/>
    </location>
</feature>
<evidence type="ECO:0000313" key="3">
    <source>
        <dbReference type="Proteomes" id="UP000777438"/>
    </source>
</evidence>
<proteinExistence type="predicted"/>
<accession>A0A9P8VSE4</accession>
<feature type="compositionally biased region" description="Polar residues" evidence="1">
    <location>
        <begin position="156"/>
        <end position="166"/>
    </location>
</feature>
<evidence type="ECO:0000256" key="1">
    <source>
        <dbReference type="SAM" id="MobiDB-lite"/>
    </source>
</evidence>
<name>A0A9P8VSE4_9HYPO</name>
<gene>
    <name evidence="2" type="ORF">B0T10DRAFT_203973</name>
</gene>